<feature type="transmembrane region" description="Helical" evidence="10">
    <location>
        <begin position="264"/>
        <end position="284"/>
    </location>
</feature>
<dbReference type="AlphaFoldDB" id="A0A0C3NHF8"/>
<evidence type="ECO:0000256" key="5">
    <source>
        <dbReference type="ARBA" id="ARBA00022989"/>
    </source>
</evidence>
<comment type="caution">
    <text evidence="10">Lacks conserved residue(s) required for the propagation of feature annotation.</text>
</comment>
<dbReference type="GO" id="GO:0005743">
    <property type="term" value="C:mitochondrial inner membrane"/>
    <property type="evidence" value="ECO:0007669"/>
    <property type="project" value="UniProtKB-SubCell"/>
</dbReference>
<dbReference type="Pfam" id="PF05546">
    <property type="entry name" value="She9_MDM33"/>
    <property type="match status" value="1"/>
</dbReference>
<comment type="function">
    <text evidence="9">Required for the maintenance of the structure of the mitochondrial inner membrane. Involved in mitochondrial morphology. Causes growth arrest when highly overexpressed.</text>
</comment>
<dbReference type="OrthoDB" id="5595506at2759"/>
<dbReference type="HOGENOM" id="CLU_025632_3_1_1"/>
<keyword evidence="5 10" id="KW-1133">Transmembrane helix</keyword>
<evidence type="ECO:0000256" key="1">
    <source>
        <dbReference type="ARBA" id="ARBA00007472"/>
    </source>
</evidence>
<feature type="compositionally biased region" description="Low complexity" evidence="12">
    <location>
        <begin position="27"/>
        <end position="50"/>
    </location>
</feature>
<keyword evidence="4 10" id="KW-0809">Transit peptide</keyword>
<name>A0A0C3NHF8_PISTI</name>
<reference evidence="13 14" key="1">
    <citation type="submission" date="2014-04" db="EMBL/GenBank/DDBJ databases">
        <authorList>
            <consortium name="DOE Joint Genome Institute"/>
            <person name="Kuo A."/>
            <person name="Kohler A."/>
            <person name="Costa M.D."/>
            <person name="Nagy L.G."/>
            <person name="Floudas D."/>
            <person name="Copeland A."/>
            <person name="Barry K.W."/>
            <person name="Cichocki N."/>
            <person name="Veneault-Fourrey C."/>
            <person name="LaButti K."/>
            <person name="Lindquist E.A."/>
            <person name="Lipzen A."/>
            <person name="Lundell T."/>
            <person name="Morin E."/>
            <person name="Murat C."/>
            <person name="Sun H."/>
            <person name="Tunlid A."/>
            <person name="Henrissat B."/>
            <person name="Grigoriev I.V."/>
            <person name="Hibbett D.S."/>
            <person name="Martin F."/>
            <person name="Nordberg H.P."/>
            <person name="Cantor M.N."/>
            <person name="Hua S.X."/>
        </authorList>
    </citation>
    <scope>NUCLEOTIDE SEQUENCE [LARGE SCALE GENOMIC DNA]</scope>
    <source>
        <strain evidence="13 14">Marx 270</strain>
    </source>
</reference>
<evidence type="ECO:0000256" key="2">
    <source>
        <dbReference type="ARBA" id="ARBA00022692"/>
    </source>
</evidence>
<keyword evidence="8 10" id="KW-0472">Membrane</keyword>
<evidence type="ECO:0000256" key="6">
    <source>
        <dbReference type="ARBA" id="ARBA00023054"/>
    </source>
</evidence>
<keyword evidence="6 11" id="KW-0175">Coiled coil</keyword>
<evidence type="ECO:0000256" key="8">
    <source>
        <dbReference type="ARBA" id="ARBA00023136"/>
    </source>
</evidence>
<evidence type="ECO:0000313" key="13">
    <source>
        <dbReference type="EMBL" id="KIN94868.1"/>
    </source>
</evidence>
<feature type="coiled-coil region" evidence="11">
    <location>
        <begin position="145"/>
        <end position="172"/>
    </location>
</feature>
<gene>
    <name evidence="13" type="ORF">M404DRAFT_368743</name>
</gene>
<sequence>MMLRTSIRNGVCAHLPSRLSRSSRAVTTGTNATTTASTSSSKTNTNPTSAGQKPTLGEDRVKSSSERSRDTTVSDASTSTTATPDAFDTSQPTDSLSTFNGRMREWAHLAVKTVRERADVFSTQTKAAFSQLGGHLNRATGYDAIDVLKRQVVEQEARIKAAREAARSAKLAYDKAVIQRAVAQRDVNELLQRKSSWSDEDVSRFTALVRADHAREQDEARAKAAVAASEDSVEREFSALMRAILARYHEEQVWSDKIRSASTYGSLAALGVNLVVFVAAIVFVEPWKRKRLAQTFERKVEELGSETKAMVDEGARRIEERLVNQERLLAELFSGVAEHVHEVPSVSALVEQQEQSRAPEPPRRTFISHPWFGAVGTRELVLIAGSAVAGSAISLLTRSLFDS</sequence>
<dbReference type="PANTHER" id="PTHR31961:SF3">
    <property type="entry name" value="SENSITIVE TO HIGH EXPRESSION PROTEIN 9, MITOCHONDRIAL"/>
    <property type="match status" value="1"/>
</dbReference>
<keyword evidence="7 10" id="KW-0496">Mitochondrion</keyword>
<organism evidence="13 14">
    <name type="scientific">Pisolithus tinctorius Marx 270</name>
    <dbReference type="NCBI Taxonomy" id="870435"/>
    <lineage>
        <taxon>Eukaryota</taxon>
        <taxon>Fungi</taxon>
        <taxon>Dikarya</taxon>
        <taxon>Basidiomycota</taxon>
        <taxon>Agaricomycotina</taxon>
        <taxon>Agaricomycetes</taxon>
        <taxon>Agaricomycetidae</taxon>
        <taxon>Boletales</taxon>
        <taxon>Sclerodermatineae</taxon>
        <taxon>Pisolithaceae</taxon>
        <taxon>Pisolithus</taxon>
    </lineage>
</organism>
<evidence type="ECO:0000256" key="3">
    <source>
        <dbReference type="ARBA" id="ARBA00022792"/>
    </source>
</evidence>
<evidence type="ECO:0000256" key="7">
    <source>
        <dbReference type="ARBA" id="ARBA00023128"/>
    </source>
</evidence>
<evidence type="ECO:0000256" key="10">
    <source>
        <dbReference type="RuleBase" id="RU364128"/>
    </source>
</evidence>
<dbReference type="GO" id="GO:0007007">
    <property type="term" value="P:inner mitochondrial membrane organization"/>
    <property type="evidence" value="ECO:0007669"/>
    <property type="project" value="TreeGrafter"/>
</dbReference>
<protein>
    <recommendedName>
        <fullName evidence="10">Sensitive to high expression protein 9, mitochondrial</fullName>
    </recommendedName>
</protein>
<accession>A0A0C3NHF8</accession>
<keyword evidence="14" id="KW-1185">Reference proteome</keyword>
<dbReference type="PANTHER" id="PTHR31961">
    <property type="entry name" value="SENSITIVE TO HIGH EXPRESSION PROTEIN 9, MITOCHONDRIAL"/>
    <property type="match status" value="1"/>
</dbReference>
<dbReference type="InterPro" id="IPR008839">
    <property type="entry name" value="MDM33_fungi"/>
</dbReference>
<evidence type="ECO:0000256" key="9">
    <source>
        <dbReference type="ARBA" id="ARBA00024807"/>
    </source>
</evidence>
<dbReference type="InParanoid" id="A0A0C3NHF8"/>
<feature type="compositionally biased region" description="Basic and acidic residues" evidence="12">
    <location>
        <begin position="56"/>
        <end position="72"/>
    </location>
</feature>
<feature type="compositionally biased region" description="Low complexity" evidence="12">
    <location>
        <begin position="73"/>
        <end position="90"/>
    </location>
</feature>
<evidence type="ECO:0000256" key="12">
    <source>
        <dbReference type="SAM" id="MobiDB-lite"/>
    </source>
</evidence>
<evidence type="ECO:0000256" key="11">
    <source>
        <dbReference type="SAM" id="Coils"/>
    </source>
</evidence>
<evidence type="ECO:0000256" key="4">
    <source>
        <dbReference type="ARBA" id="ARBA00022946"/>
    </source>
</evidence>
<comment type="subcellular location">
    <subcellularLocation>
        <location evidence="10">Mitochondrion inner membrane</location>
        <topology evidence="10">Multi-pass membrane protein</topology>
    </subcellularLocation>
</comment>
<keyword evidence="2 10" id="KW-0812">Transmembrane</keyword>
<dbReference type="Proteomes" id="UP000054217">
    <property type="component" value="Unassembled WGS sequence"/>
</dbReference>
<keyword evidence="3 10" id="KW-0999">Mitochondrion inner membrane</keyword>
<proteinExistence type="inferred from homology"/>
<evidence type="ECO:0000313" key="14">
    <source>
        <dbReference type="Proteomes" id="UP000054217"/>
    </source>
</evidence>
<comment type="subunit">
    <text evidence="10">Homooligomer.</text>
</comment>
<reference evidence="14" key="2">
    <citation type="submission" date="2015-01" db="EMBL/GenBank/DDBJ databases">
        <title>Evolutionary Origins and Diversification of the Mycorrhizal Mutualists.</title>
        <authorList>
            <consortium name="DOE Joint Genome Institute"/>
            <consortium name="Mycorrhizal Genomics Consortium"/>
            <person name="Kohler A."/>
            <person name="Kuo A."/>
            <person name="Nagy L.G."/>
            <person name="Floudas D."/>
            <person name="Copeland A."/>
            <person name="Barry K.W."/>
            <person name="Cichocki N."/>
            <person name="Veneault-Fourrey C."/>
            <person name="LaButti K."/>
            <person name="Lindquist E.A."/>
            <person name="Lipzen A."/>
            <person name="Lundell T."/>
            <person name="Morin E."/>
            <person name="Murat C."/>
            <person name="Riley R."/>
            <person name="Ohm R."/>
            <person name="Sun H."/>
            <person name="Tunlid A."/>
            <person name="Henrissat B."/>
            <person name="Grigoriev I.V."/>
            <person name="Hibbett D.S."/>
            <person name="Martin F."/>
        </authorList>
    </citation>
    <scope>NUCLEOTIDE SEQUENCE [LARGE SCALE GENOMIC DNA]</scope>
    <source>
        <strain evidence="14">Marx 270</strain>
    </source>
</reference>
<dbReference type="STRING" id="870435.A0A0C3NHF8"/>
<feature type="region of interest" description="Disordered" evidence="12">
    <location>
        <begin position="18"/>
        <end position="98"/>
    </location>
</feature>
<dbReference type="EMBL" id="KN832083">
    <property type="protein sequence ID" value="KIN94868.1"/>
    <property type="molecule type" value="Genomic_DNA"/>
</dbReference>
<comment type="similarity">
    <text evidence="1 10">Belongs to the SHE9 family.</text>
</comment>